<dbReference type="InterPro" id="IPR011250">
    <property type="entry name" value="OMP/PagP_B-barrel"/>
</dbReference>
<reference evidence="6 7" key="1">
    <citation type="submission" date="2019-08" db="EMBL/GenBank/DDBJ databases">
        <authorList>
            <person name="Khan S.A."/>
            <person name="Jeon C.O."/>
            <person name="Jeong S.E."/>
        </authorList>
    </citation>
    <scope>NUCLEOTIDE SEQUENCE [LARGE SCALE GENOMIC DNA]</scope>
    <source>
        <strain evidence="7">IMCC1728</strain>
    </source>
</reference>
<evidence type="ECO:0000313" key="7">
    <source>
        <dbReference type="Proteomes" id="UP000321832"/>
    </source>
</evidence>
<dbReference type="EMBL" id="VOPW01000001">
    <property type="protein sequence ID" value="TXC66316.1"/>
    <property type="molecule type" value="Genomic_DNA"/>
</dbReference>
<dbReference type="Pfam" id="PF13505">
    <property type="entry name" value="OMP_b-brl"/>
    <property type="match status" value="1"/>
</dbReference>
<dbReference type="AlphaFoldDB" id="A0A5C6U3K8"/>
<evidence type="ECO:0000256" key="4">
    <source>
        <dbReference type="SAM" id="SignalP"/>
    </source>
</evidence>
<comment type="subcellular location">
    <subcellularLocation>
        <location evidence="1">Cell outer membrane</location>
    </subcellularLocation>
</comment>
<sequence length="184" mass="18489">MRLRTSLTKADKRSLSMKKIANALLCVSMLGAAAAHAEGLSVGGSLASTKWKGDDIGGLSTDKSATGGKIYGGYSFTPNFGLEAGYATFGKYKSAAGSVKADGFFADAVGTLPLGNGFSALGRVGVFNGKLDSSRPATTAAPATRSAPACSTTSTRGSASAASGNATASTRWARSRTPTCTRSA</sequence>
<dbReference type="GO" id="GO:0009279">
    <property type="term" value="C:cell outer membrane"/>
    <property type="evidence" value="ECO:0007669"/>
    <property type="project" value="UniProtKB-SubCell"/>
</dbReference>
<dbReference type="InterPro" id="IPR027385">
    <property type="entry name" value="Beta-barrel_OMP"/>
</dbReference>
<evidence type="ECO:0000256" key="1">
    <source>
        <dbReference type="ARBA" id="ARBA00004442"/>
    </source>
</evidence>
<evidence type="ECO:0000256" key="2">
    <source>
        <dbReference type="ARBA" id="ARBA00022729"/>
    </source>
</evidence>
<evidence type="ECO:0000313" key="6">
    <source>
        <dbReference type="EMBL" id="TXC66316.1"/>
    </source>
</evidence>
<dbReference type="Proteomes" id="UP000321832">
    <property type="component" value="Unassembled WGS sequence"/>
</dbReference>
<protein>
    <submittedName>
        <fullName evidence="6">Porin family protein</fullName>
    </submittedName>
</protein>
<keyword evidence="2 4" id="KW-0732">Signal</keyword>
<feature type="compositionally biased region" description="Low complexity" evidence="3">
    <location>
        <begin position="134"/>
        <end position="171"/>
    </location>
</feature>
<proteinExistence type="predicted"/>
<feature type="chain" id="PRO_5023079950" evidence="4">
    <location>
        <begin position="38"/>
        <end position="184"/>
    </location>
</feature>
<evidence type="ECO:0000256" key="3">
    <source>
        <dbReference type="SAM" id="MobiDB-lite"/>
    </source>
</evidence>
<comment type="caution">
    <text evidence="6">The sequence shown here is derived from an EMBL/GenBank/DDBJ whole genome shotgun (WGS) entry which is preliminary data.</text>
</comment>
<evidence type="ECO:0000259" key="5">
    <source>
        <dbReference type="Pfam" id="PF13505"/>
    </source>
</evidence>
<dbReference type="SUPFAM" id="SSF56925">
    <property type="entry name" value="OMPA-like"/>
    <property type="match status" value="1"/>
</dbReference>
<organism evidence="6 7">
    <name type="scientific">Piscinibacter aquaticus</name>
    <dbReference type="NCBI Taxonomy" id="392597"/>
    <lineage>
        <taxon>Bacteria</taxon>
        <taxon>Pseudomonadati</taxon>
        <taxon>Pseudomonadota</taxon>
        <taxon>Betaproteobacteria</taxon>
        <taxon>Burkholderiales</taxon>
        <taxon>Sphaerotilaceae</taxon>
        <taxon>Piscinibacter</taxon>
    </lineage>
</organism>
<name>A0A5C6U3K8_9BURK</name>
<accession>A0A5C6U3K8</accession>
<feature type="signal peptide" evidence="4">
    <location>
        <begin position="1"/>
        <end position="37"/>
    </location>
</feature>
<feature type="domain" description="Outer membrane protein beta-barrel" evidence="5">
    <location>
        <begin position="23"/>
        <end position="135"/>
    </location>
</feature>
<keyword evidence="7" id="KW-1185">Reference proteome</keyword>
<gene>
    <name evidence="6" type="ORF">FSC37_11805</name>
</gene>
<feature type="region of interest" description="Disordered" evidence="3">
    <location>
        <begin position="134"/>
        <end position="184"/>
    </location>
</feature>
<dbReference type="Gene3D" id="2.40.160.20">
    <property type="match status" value="1"/>
</dbReference>